<dbReference type="PANTHER" id="PTHR43201">
    <property type="entry name" value="ACYL-COA SYNTHETASE"/>
    <property type="match status" value="1"/>
</dbReference>
<evidence type="ECO:0000259" key="4">
    <source>
        <dbReference type="Pfam" id="PF13193"/>
    </source>
</evidence>
<keyword evidence="2" id="KW-0436">Ligase</keyword>
<dbReference type="GO" id="GO:0031956">
    <property type="term" value="F:medium-chain fatty acid-CoA ligase activity"/>
    <property type="evidence" value="ECO:0007669"/>
    <property type="project" value="TreeGrafter"/>
</dbReference>
<dbReference type="AlphaFoldDB" id="A0A7J4XI48"/>
<evidence type="ECO:0000256" key="2">
    <source>
        <dbReference type="ARBA" id="ARBA00022598"/>
    </source>
</evidence>
<dbReference type="PANTHER" id="PTHR43201:SF5">
    <property type="entry name" value="MEDIUM-CHAIN ACYL-COA LIGASE ACSF2, MITOCHONDRIAL"/>
    <property type="match status" value="1"/>
</dbReference>
<proteinExistence type="inferred from homology"/>
<reference evidence="5 6" key="1">
    <citation type="journal article" date="2019" name="Nat. Med.">
        <title>A library of human gut bacterial isolates paired with longitudinal multiomics data enables mechanistic microbiome research.</title>
        <authorList>
            <person name="Poyet M."/>
            <person name="Groussin M."/>
            <person name="Gibbons S.M."/>
            <person name="Avila-Pacheco J."/>
            <person name="Jiang X."/>
            <person name="Kearney S.M."/>
            <person name="Perrotta A.R."/>
            <person name="Berdy B."/>
            <person name="Zhao S."/>
            <person name="Lieberman T.D."/>
            <person name="Swanson P.K."/>
            <person name="Smith M."/>
            <person name="Roesemann S."/>
            <person name="Alexander J.E."/>
            <person name="Rich S.A."/>
            <person name="Livny J."/>
            <person name="Vlamakis H."/>
            <person name="Clish C."/>
            <person name="Bullock K."/>
            <person name="Deik A."/>
            <person name="Scott J."/>
            <person name="Pierce K.A."/>
            <person name="Xavier R.J."/>
            <person name="Alm E.J."/>
        </authorList>
    </citation>
    <scope>NUCLEOTIDE SEQUENCE [LARGE SCALE GENOMIC DNA]</scope>
    <source>
        <strain evidence="5 6">BIOML-A10</strain>
    </source>
</reference>
<dbReference type="SUPFAM" id="SSF56801">
    <property type="entry name" value="Acetyl-CoA synthetase-like"/>
    <property type="match status" value="1"/>
</dbReference>
<dbReference type="EMBL" id="VWMK01000011">
    <property type="protein sequence ID" value="KAA3764524.1"/>
    <property type="molecule type" value="Genomic_DNA"/>
</dbReference>
<sequence>MVLEIIVWVDCCFIIMQLDIKEQSLILEGKKYSRKELMSLSANATGDNTSSFLLDLYRFLADWFSDSPFMTVHTSGSTGTPKVLTVRKEQMMQSARMTCEFLNLHTGDTALLCMPLQYIAGKMMVVRALVAGLNLILRTPSGHPLADVTVPLRFVAMVPLQVFNTLQVLREKERLCHTDILIIGGGAIDAALENEIRLLPGEIYSTYGMTETLSHIALRRLNGSSASPYYRPFSSVELSLSPENTLVIKAPLVCDDILFTNDVAQLYPDHSFVILGRKDNIINSGGIKIQIEILEELLKSSITIPFAITSVPDAKLGQAVVLLLKEGAGIEKVEEKICAVLPKYQQPRKILFIPEIPLTGNGKIDRSQCRLLAEKMIQ</sequence>
<protein>
    <submittedName>
        <fullName evidence="5">AMP-binding protein</fullName>
    </submittedName>
</protein>
<organism evidence="5 6">
    <name type="scientific">Bacteroides salyersiae</name>
    <dbReference type="NCBI Taxonomy" id="291644"/>
    <lineage>
        <taxon>Bacteria</taxon>
        <taxon>Pseudomonadati</taxon>
        <taxon>Bacteroidota</taxon>
        <taxon>Bacteroidia</taxon>
        <taxon>Bacteroidales</taxon>
        <taxon>Bacteroidaceae</taxon>
        <taxon>Bacteroides</taxon>
    </lineage>
</organism>
<comment type="similarity">
    <text evidence="1">Belongs to the ATP-dependent AMP-binding enzyme family.</text>
</comment>
<feature type="domain" description="AMP-dependent synthetase/ligase" evidence="3">
    <location>
        <begin position="65"/>
        <end position="236"/>
    </location>
</feature>
<dbReference type="Gene3D" id="3.30.300.30">
    <property type="match status" value="1"/>
</dbReference>
<evidence type="ECO:0000313" key="5">
    <source>
        <dbReference type="EMBL" id="KAA3764524.1"/>
    </source>
</evidence>
<dbReference type="InterPro" id="IPR042099">
    <property type="entry name" value="ANL_N_sf"/>
</dbReference>
<evidence type="ECO:0000313" key="6">
    <source>
        <dbReference type="Proteomes" id="UP000422221"/>
    </source>
</evidence>
<dbReference type="InterPro" id="IPR025110">
    <property type="entry name" value="AMP-bd_C"/>
</dbReference>
<feature type="domain" description="AMP-binding enzyme C-terminal" evidence="4">
    <location>
        <begin position="307"/>
        <end position="363"/>
    </location>
</feature>
<dbReference type="Pfam" id="PF13193">
    <property type="entry name" value="AMP-binding_C"/>
    <property type="match status" value="1"/>
</dbReference>
<gene>
    <name evidence="5" type="ORF">F3F73_11725</name>
</gene>
<dbReference type="InterPro" id="IPR045851">
    <property type="entry name" value="AMP-bd_C_sf"/>
</dbReference>
<accession>A0A7J4XI48</accession>
<name>A0A7J4XI48_9BACE</name>
<dbReference type="Gene3D" id="3.40.50.12780">
    <property type="entry name" value="N-terminal domain of ligase-like"/>
    <property type="match status" value="1"/>
</dbReference>
<evidence type="ECO:0000259" key="3">
    <source>
        <dbReference type="Pfam" id="PF00501"/>
    </source>
</evidence>
<dbReference type="Proteomes" id="UP000422221">
    <property type="component" value="Unassembled WGS sequence"/>
</dbReference>
<evidence type="ECO:0000256" key="1">
    <source>
        <dbReference type="ARBA" id="ARBA00006432"/>
    </source>
</evidence>
<dbReference type="InterPro" id="IPR000873">
    <property type="entry name" value="AMP-dep_synth/lig_dom"/>
</dbReference>
<dbReference type="GO" id="GO:0006631">
    <property type="term" value="P:fatty acid metabolic process"/>
    <property type="evidence" value="ECO:0007669"/>
    <property type="project" value="TreeGrafter"/>
</dbReference>
<dbReference type="Pfam" id="PF00501">
    <property type="entry name" value="AMP-binding"/>
    <property type="match status" value="1"/>
</dbReference>
<comment type="caution">
    <text evidence="5">The sequence shown here is derived from an EMBL/GenBank/DDBJ whole genome shotgun (WGS) entry which is preliminary data.</text>
</comment>